<keyword evidence="1" id="KW-0812">Transmembrane</keyword>
<keyword evidence="3" id="KW-1185">Reference proteome</keyword>
<dbReference type="AlphaFoldDB" id="D0I9H2"/>
<name>D0I9H2_GRIHO</name>
<accession>D0I9H2</accession>
<sequence>MTLTPECHFVSTIVLIAFFYYVPLPRCILTKRIEAIVMN</sequence>
<gene>
    <name evidence="2" type="ORF">VHA_002509</name>
</gene>
<proteinExistence type="predicted"/>
<dbReference type="Proteomes" id="UP000003604">
    <property type="component" value="Unassembled WGS sequence"/>
</dbReference>
<evidence type="ECO:0000313" key="2">
    <source>
        <dbReference type="EMBL" id="EEY72087.1"/>
    </source>
</evidence>
<organism evidence="2 3">
    <name type="scientific">Grimontia hollisae CIP 101886</name>
    <dbReference type="NCBI Taxonomy" id="675812"/>
    <lineage>
        <taxon>Bacteria</taxon>
        <taxon>Pseudomonadati</taxon>
        <taxon>Pseudomonadota</taxon>
        <taxon>Gammaproteobacteria</taxon>
        <taxon>Vibrionales</taxon>
        <taxon>Vibrionaceae</taxon>
        <taxon>Grimontia</taxon>
    </lineage>
</organism>
<reference evidence="2 3" key="1">
    <citation type="submission" date="2009-10" db="EMBL/GenBank/DDBJ databases">
        <authorList>
            <consortium name="Los Alamos National Laboratory (LANL)"/>
            <consortium name="National Microbial Pathogen Data Resource (NMPDR)"/>
            <person name="Saunders E.H."/>
            <person name="Munk A.C."/>
            <person name="Tapia R."/>
            <person name="Green L."/>
            <person name="Rogers Y."/>
            <person name="Detter J.C."/>
            <person name="Bruce D."/>
            <person name="Brettin T.S."/>
            <person name="Colwell R.R."/>
            <person name="Huq A."/>
            <person name="Grim C.J."/>
            <person name="Hasan N.A."/>
            <person name="Bartels D."/>
            <person name="Vonstein V."/>
        </authorList>
    </citation>
    <scope>NUCLEOTIDE SEQUENCE [LARGE SCALE GENOMIC DNA]</scope>
    <source>
        <strain evidence="2 3">CIP 101886</strain>
    </source>
</reference>
<evidence type="ECO:0000313" key="3">
    <source>
        <dbReference type="Proteomes" id="UP000003604"/>
    </source>
</evidence>
<comment type="caution">
    <text evidence="2">The sequence shown here is derived from an EMBL/GenBank/DDBJ whole genome shotgun (WGS) entry which is preliminary data.</text>
</comment>
<keyword evidence="1" id="KW-0472">Membrane</keyword>
<dbReference type="EMBL" id="ADAQ01000012">
    <property type="protein sequence ID" value="EEY72087.1"/>
    <property type="molecule type" value="Genomic_DNA"/>
</dbReference>
<keyword evidence="1" id="KW-1133">Transmembrane helix</keyword>
<protein>
    <submittedName>
        <fullName evidence="2">Uncharacterized protein</fullName>
    </submittedName>
</protein>
<feature type="transmembrane region" description="Helical" evidence="1">
    <location>
        <begin position="12"/>
        <end position="29"/>
    </location>
</feature>
<evidence type="ECO:0000256" key="1">
    <source>
        <dbReference type="SAM" id="Phobius"/>
    </source>
</evidence>